<sequence length="145" mass="16674">MALLGKLDAYQTWTASLLSKMDILVLPRYNVDGVHYFQRTLANNLDGNREAIKFDRQQSRTIRQRFIDYSPHIAVDLHEFTAPTIYGGDFQHAADALIRRQVFASFRFPATWFLSNSVSPNDGPVQSERHLPRLKCSYQHCLNAC</sequence>
<name>A0A1Y6M1A9_ZYMTR</name>
<protein>
    <recommendedName>
        <fullName evidence="3">Peptidase M14 carboxypeptidase A domain-containing protein</fullName>
    </recommendedName>
</protein>
<proteinExistence type="predicted"/>
<organism evidence="1 2">
    <name type="scientific">Zymoseptoria tritici ST99CH_1A5</name>
    <dbReference type="NCBI Taxonomy" id="1276529"/>
    <lineage>
        <taxon>Eukaryota</taxon>
        <taxon>Fungi</taxon>
        <taxon>Dikarya</taxon>
        <taxon>Ascomycota</taxon>
        <taxon>Pezizomycotina</taxon>
        <taxon>Dothideomycetes</taxon>
        <taxon>Dothideomycetidae</taxon>
        <taxon>Mycosphaerellales</taxon>
        <taxon>Mycosphaerellaceae</taxon>
        <taxon>Zymoseptoria</taxon>
    </lineage>
</organism>
<evidence type="ECO:0008006" key="3">
    <source>
        <dbReference type="Google" id="ProtNLM"/>
    </source>
</evidence>
<evidence type="ECO:0000313" key="1">
    <source>
        <dbReference type="EMBL" id="SMY30413.1"/>
    </source>
</evidence>
<accession>A0A1Y6M1A9</accession>
<reference evidence="1 2" key="1">
    <citation type="submission" date="2016-10" db="EMBL/GenBank/DDBJ databases">
        <authorList>
            <person name="Varghese N."/>
        </authorList>
    </citation>
    <scope>NUCLEOTIDE SEQUENCE [LARGE SCALE GENOMIC DNA]</scope>
</reference>
<gene>
    <name evidence="1" type="ORF">ZT1A5_G11866</name>
</gene>
<dbReference type="Proteomes" id="UP000215453">
    <property type="component" value="Chromosome 18"/>
</dbReference>
<dbReference type="EMBL" id="LT882693">
    <property type="protein sequence ID" value="SMY30413.1"/>
    <property type="molecule type" value="Genomic_DNA"/>
</dbReference>
<dbReference type="AlphaFoldDB" id="A0A1Y6M1A9"/>
<evidence type="ECO:0000313" key="2">
    <source>
        <dbReference type="Proteomes" id="UP000215453"/>
    </source>
</evidence>
<dbReference type="SUPFAM" id="SSF53187">
    <property type="entry name" value="Zn-dependent exopeptidases"/>
    <property type="match status" value="1"/>
</dbReference>
<dbReference type="Gene3D" id="3.40.630.10">
    <property type="entry name" value="Zn peptidases"/>
    <property type="match status" value="1"/>
</dbReference>